<dbReference type="PROSITE" id="PS51319">
    <property type="entry name" value="TFIIS_N"/>
    <property type="match status" value="1"/>
</dbReference>
<feature type="compositionally biased region" description="Basic and acidic residues" evidence="4">
    <location>
        <begin position="233"/>
        <end position="255"/>
    </location>
</feature>
<protein>
    <recommendedName>
        <fullName evidence="5">TFIIS N-terminal domain-containing protein</fullName>
    </recommendedName>
</protein>
<dbReference type="EMBL" id="GEDC01009211">
    <property type="protein sequence ID" value="JAS28087.1"/>
    <property type="molecule type" value="Transcribed_RNA"/>
</dbReference>
<accession>A0A1B6DQY4</accession>
<dbReference type="Gene3D" id="1.20.930.10">
    <property type="entry name" value="Conserved domain common to transcription factors TFIIS, elongin A, CRSP70"/>
    <property type="match status" value="1"/>
</dbReference>
<organism evidence="6">
    <name type="scientific">Clastoptera arizonana</name>
    <name type="common">Arizona spittle bug</name>
    <dbReference type="NCBI Taxonomy" id="38151"/>
    <lineage>
        <taxon>Eukaryota</taxon>
        <taxon>Metazoa</taxon>
        <taxon>Ecdysozoa</taxon>
        <taxon>Arthropoda</taxon>
        <taxon>Hexapoda</taxon>
        <taxon>Insecta</taxon>
        <taxon>Pterygota</taxon>
        <taxon>Neoptera</taxon>
        <taxon>Paraneoptera</taxon>
        <taxon>Hemiptera</taxon>
        <taxon>Auchenorrhyncha</taxon>
        <taxon>Cercopoidea</taxon>
        <taxon>Clastopteridae</taxon>
        <taxon>Clastoptera</taxon>
    </lineage>
</organism>
<feature type="domain" description="TFIIS N-terminal" evidence="5">
    <location>
        <begin position="8"/>
        <end position="81"/>
    </location>
</feature>
<dbReference type="Pfam" id="PF08711">
    <property type="entry name" value="Med26"/>
    <property type="match status" value="1"/>
</dbReference>
<evidence type="ECO:0000256" key="3">
    <source>
        <dbReference type="PROSITE-ProRule" id="PRU00649"/>
    </source>
</evidence>
<dbReference type="SMART" id="SM00509">
    <property type="entry name" value="TFS2N"/>
    <property type="match status" value="1"/>
</dbReference>
<dbReference type="SUPFAM" id="SSF47676">
    <property type="entry name" value="Conserved domain common to transcription factors TFIIS, elongin A, CRSP70"/>
    <property type="match status" value="1"/>
</dbReference>
<feature type="region of interest" description="Disordered" evidence="4">
    <location>
        <begin position="111"/>
        <end position="455"/>
    </location>
</feature>
<dbReference type="AlphaFoldDB" id="A0A1B6DQY4"/>
<sequence length="455" mass="51300">MSEKNIVDQIKHYQRDIDRCPHKSDRMIRCIQRLCVIPVTVQHLQETGIGRSVNSLRKYGGETADAAKALVTKWKAMVAAEESSEDDAEKDELPLEKSEDSVISLNPCQTLVSNNEKSPKTGQENSCNNNLCDSQLTDKNSNKMMKKSRSFSQSTLEFKSSSKNVPNTKLHSKMDSSSKICNSFDNKKERSKGLEIQNHKSNLNIKSNSKCDDHKIHSVKKPLSSDTKSSHKINYDKHNSKSDHKINLKENNKLKEKNHKLKKKHDDKLKTEHSKKHEGKSKQFNLSEEKKRHHQDSSDDESSSIKKKRENPASGKTYIHSLKKKIKVEEESCNENEAESLSEIDEDVQSESSASSDSKRKKSSDSENESMENSTEGSNDESNGSNSSRSSCCSSGSSDNNDSDNVENDQSNQTSDSEKSSDSYSSHDSEHQNKPKKSLKKSEHHSKKIISVFLF</sequence>
<evidence type="ECO:0000256" key="4">
    <source>
        <dbReference type="SAM" id="MobiDB-lite"/>
    </source>
</evidence>
<dbReference type="InterPro" id="IPR003617">
    <property type="entry name" value="TFIIS/CRSP70_N_sub"/>
</dbReference>
<evidence type="ECO:0000256" key="2">
    <source>
        <dbReference type="ARBA" id="ARBA00023242"/>
    </source>
</evidence>
<gene>
    <name evidence="6" type="ORF">g.20753</name>
</gene>
<evidence type="ECO:0000313" key="6">
    <source>
        <dbReference type="EMBL" id="JAS28087.1"/>
    </source>
</evidence>
<evidence type="ECO:0000259" key="5">
    <source>
        <dbReference type="PROSITE" id="PS51319"/>
    </source>
</evidence>
<feature type="compositionally biased region" description="Basic residues" evidence="4">
    <location>
        <begin position="434"/>
        <end position="448"/>
    </location>
</feature>
<feature type="compositionally biased region" description="Polar residues" evidence="4">
    <location>
        <begin position="150"/>
        <end position="184"/>
    </location>
</feature>
<evidence type="ECO:0000256" key="1">
    <source>
        <dbReference type="ARBA" id="ARBA00004123"/>
    </source>
</evidence>
<feature type="compositionally biased region" description="Basic and acidic residues" evidence="4">
    <location>
        <begin position="416"/>
        <end position="433"/>
    </location>
</feature>
<feature type="compositionally biased region" description="Polar residues" evidence="4">
    <location>
        <begin position="199"/>
        <end position="208"/>
    </location>
</feature>
<dbReference type="InterPro" id="IPR017923">
    <property type="entry name" value="TFIIS_N"/>
</dbReference>
<feature type="compositionally biased region" description="Polar residues" evidence="4">
    <location>
        <begin position="111"/>
        <end position="138"/>
    </location>
</feature>
<dbReference type="PANTHER" id="PTHR15141:SF76">
    <property type="entry name" value="TRANSCRIPTION ELONGATION FACTOR B POLYPEPTIDE 3"/>
    <property type="match status" value="1"/>
</dbReference>
<dbReference type="InterPro" id="IPR035441">
    <property type="entry name" value="TFIIS/LEDGF_dom_sf"/>
</dbReference>
<feature type="compositionally biased region" description="Acidic residues" evidence="4">
    <location>
        <begin position="331"/>
        <end position="349"/>
    </location>
</feature>
<dbReference type="GO" id="GO:0005634">
    <property type="term" value="C:nucleus"/>
    <property type="evidence" value="ECO:0007669"/>
    <property type="project" value="UniProtKB-SubCell"/>
</dbReference>
<dbReference type="InterPro" id="IPR051870">
    <property type="entry name" value="Elongin-A_domain"/>
</dbReference>
<reference evidence="6" key="1">
    <citation type="submission" date="2015-12" db="EMBL/GenBank/DDBJ databases">
        <title>De novo transcriptome assembly of four potential Pierce s Disease insect vectors from Arizona vineyards.</title>
        <authorList>
            <person name="Tassone E.E."/>
        </authorList>
    </citation>
    <scope>NUCLEOTIDE SEQUENCE</scope>
</reference>
<name>A0A1B6DQY4_9HEMI</name>
<dbReference type="PANTHER" id="PTHR15141">
    <property type="entry name" value="TRANSCRIPTION ELONGATION FACTOR B POLYPEPTIDE 3"/>
    <property type="match status" value="1"/>
</dbReference>
<feature type="compositionally biased region" description="Low complexity" evidence="4">
    <location>
        <begin position="371"/>
        <end position="400"/>
    </location>
</feature>
<keyword evidence="2 3" id="KW-0539">Nucleus</keyword>
<comment type="subcellular location">
    <subcellularLocation>
        <location evidence="1 3">Nucleus</location>
    </subcellularLocation>
</comment>
<proteinExistence type="predicted"/>